<proteinExistence type="predicted"/>
<dbReference type="Proteomes" id="UP000192815">
    <property type="component" value="Unassembled WGS sequence"/>
</dbReference>
<name>A0A1X0N9F1_9PSED</name>
<organism evidence="1 2">
    <name type="scientific">Pseudomonas floridensis</name>
    <dbReference type="NCBI Taxonomy" id="1958950"/>
    <lineage>
        <taxon>Bacteria</taxon>
        <taxon>Pseudomonadati</taxon>
        <taxon>Pseudomonadota</taxon>
        <taxon>Gammaproteobacteria</taxon>
        <taxon>Pseudomonadales</taxon>
        <taxon>Pseudomonadaceae</taxon>
        <taxon>Pseudomonas</taxon>
    </lineage>
</organism>
<protein>
    <submittedName>
        <fullName evidence="1">Uncharacterized protein</fullName>
    </submittedName>
</protein>
<reference evidence="2" key="1">
    <citation type="submission" date="2017-02" db="EMBL/GenBank/DDBJ databases">
        <title>Pseudomonas floridae sp. nov., a novel pathogenic bacterial species isolated from tomato.</title>
        <authorList>
            <person name="Timilsina S."/>
            <person name="Vallad G.E."/>
            <person name="Jones J.B."/>
        </authorList>
    </citation>
    <scope>NUCLEOTIDE SEQUENCE [LARGE SCALE GENOMIC DNA]</scope>
    <source>
        <strain evidence="2">GEV388</strain>
    </source>
</reference>
<sequence>MSQKNTKEPLTFTARLVNSHHGFQDFDIDGHPVVRRACVPNSIKKGEHFNVYHGESSKSGAVWTGTLGDSLRKFALI</sequence>
<accession>A0A1X0N9F1</accession>
<dbReference type="AlphaFoldDB" id="A0A1X0N9F1"/>
<evidence type="ECO:0000313" key="2">
    <source>
        <dbReference type="Proteomes" id="UP000192815"/>
    </source>
</evidence>
<gene>
    <name evidence="1" type="ORF">BZK31_08180</name>
</gene>
<comment type="caution">
    <text evidence="1">The sequence shown here is derived from an EMBL/GenBank/DDBJ whole genome shotgun (WGS) entry which is preliminary data.</text>
</comment>
<dbReference type="EMBL" id="MUIO01000021">
    <property type="protein sequence ID" value="ORC60276.1"/>
    <property type="molecule type" value="Genomic_DNA"/>
</dbReference>
<dbReference type="OrthoDB" id="6908156at2"/>
<keyword evidence="2" id="KW-1185">Reference proteome</keyword>
<evidence type="ECO:0000313" key="1">
    <source>
        <dbReference type="EMBL" id="ORC60276.1"/>
    </source>
</evidence>
<dbReference type="STRING" id="1958950.BZK31_08180"/>
<dbReference type="RefSeq" id="WP_083182224.1">
    <property type="nucleotide sequence ID" value="NZ_CBCRZR010000007.1"/>
</dbReference>